<feature type="region of interest" description="Disordered" evidence="1">
    <location>
        <begin position="130"/>
        <end position="167"/>
    </location>
</feature>
<evidence type="ECO:0000256" key="2">
    <source>
        <dbReference type="SAM" id="Phobius"/>
    </source>
</evidence>
<keyword evidence="2" id="KW-1133">Transmembrane helix</keyword>
<keyword evidence="2" id="KW-0812">Transmembrane</keyword>
<sequence length="205" mass="22554">MQFSAPDTRCREMDATERRAAWSRTVAESRLHQQRLCRSWARALDLTPESDPEQRHQQQQESASEKGKAGSGSGSRSRLGSRSRCTELDTEAHANEGVSGTKTDSSKWENEEAAGSALCCLLSLARSFRPKPRRGAGRTSPRGPGTAKRGKKQPHQERKKKKKKKKGTFARYLGAMTPMQRLSFVAACIAMGIKVAAIVITLLVA</sequence>
<protein>
    <submittedName>
        <fullName evidence="3">Wsv025-like protein</fullName>
    </submittedName>
</protein>
<organism evidence="3">
    <name type="scientific">Sicyonia whispovirus</name>
    <dbReference type="NCBI Taxonomy" id="2984283"/>
    <lineage>
        <taxon>Viruses</taxon>
        <taxon>Viruses incertae sedis</taxon>
        <taxon>Naldaviricetes</taxon>
        <taxon>Nimaviridae</taxon>
        <taxon>Whispovirus</taxon>
    </lineage>
</organism>
<feature type="compositionally biased region" description="Basic and acidic residues" evidence="1">
    <location>
        <begin position="52"/>
        <end position="68"/>
    </location>
</feature>
<feature type="compositionally biased region" description="Basic and acidic residues" evidence="1">
    <location>
        <begin position="84"/>
        <end position="94"/>
    </location>
</feature>
<feature type="region of interest" description="Disordered" evidence="1">
    <location>
        <begin position="43"/>
        <end position="108"/>
    </location>
</feature>
<accession>A0A9C7C740</accession>
<evidence type="ECO:0000313" key="3">
    <source>
        <dbReference type="EMBL" id="BDT63151.1"/>
    </source>
</evidence>
<proteinExistence type="predicted"/>
<keyword evidence="2" id="KW-0472">Membrane</keyword>
<feature type="transmembrane region" description="Helical" evidence="2">
    <location>
        <begin position="182"/>
        <end position="204"/>
    </location>
</feature>
<name>A0A9C7C740_9VIRU</name>
<reference evidence="3" key="1">
    <citation type="submission" date="2022-10" db="EMBL/GenBank/DDBJ databases">
        <title>Genome sequences of endogenous nimaviruses in decapod crustaceans.</title>
        <authorList>
            <person name="Kawato S."/>
            <person name="Nozaki R."/>
            <person name="Kondo H."/>
            <person name="Hirono I."/>
        </authorList>
    </citation>
    <scope>NUCLEOTIDE SEQUENCE</scope>
    <source>
        <strain evidence="3">Fukuoka2019</strain>
    </source>
</reference>
<feature type="compositionally biased region" description="Low complexity" evidence="1">
    <location>
        <begin position="74"/>
        <end position="83"/>
    </location>
</feature>
<feature type="compositionally biased region" description="Basic and acidic residues" evidence="1">
    <location>
        <begin position="8"/>
        <end position="20"/>
    </location>
</feature>
<feature type="region of interest" description="Disordered" evidence="1">
    <location>
        <begin position="1"/>
        <end position="20"/>
    </location>
</feature>
<evidence type="ECO:0000256" key="1">
    <source>
        <dbReference type="SAM" id="MobiDB-lite"/>
    </source>
</evidence>
<dbReference type="EMBL" id="LC738881">
    <property type="protein sequence ID" value="BDT63151.1"/>
    <property type="molecule type" value="Genomic_DNA"/>
</dbReference>
<feature type="compositionally biased region" description="Basic residues" evidence="1">
    <location>
        <begin position="148"/>
        <end position="167"/>
    </location>
</feature>